<proteinExistence type="predicted"/>
<evidence type="ECO:0000256" key="1">
    <source>
        <dbReference type="SAM" id="Phobius"/>
    </source>
</evidence>
<evidence type="ECO:0000313" key="3">
    <source>
        <dbReference type="Proteomes" id="UP001597371"/>
    </source>
</evidence>
<keyword evidence="1" id="KW-1133">Transmembrane helix</keyword>
<keyword evidence="3" id="KW-1185">Reference proteome</keyword>
<protein>
    <submittedName>
        <fullName evidence="2">Uncharacterized protein</fullName>
    </submittedName>
</protein>
<organism evidence="2 3">
    <name type="scientific">Aureimonas populi</name>
    <dbReference type="NCBI Taxonomy" id="1701758"/>
    <lineage>
        <taxon>Bacteria</taxon>
        <taxon>Pseudomonadati</taxon>
        <taxon>Pseudomonadota</taxon>
        <taxon>Alphaproteobacteria</taxon>
        <taxon>Hyphomicrobiales</taxon>
        <taxon>Aurantimonadaceae</taxon>
        <taxon>Aureimonas</taxon>
    </lineage>
</organism>
<dbReference type="Proteomes" id="UP001597371">
    <property type="component" value="Unassembled WGS sequence"/>
</dbReference>
<feature type="transmembrane region" description="Helical" evidence="1">
    <location>
        <begin position="12"/>
        <end position="31"/>
    </location>
</feature>
<keyword evidence="1" id="KW-0472">Membrane</keyword>
<name>A0ABW5CPD4_9HYPH</name>
<dbReference type="RefSeq" id="WP_209736579.1">
    <property type="nucleotide sequence ID" value="NZ_CP072611.1"/>
</dbReference>
<dbReference type="EMBL" id="JBHUIJ010000019">
    <property type="protein sequence ID" value="MFD2238567.1"/>
    <property type="molecule type" value="Genomic_DNA"/>
</dbReference>
<sequence length="103" mass="11188">MTQYELPSAPEVALTLLVVGLLFLVRFVLAIRRLEPQGGQPILQQCRRVSRPCAFGADLEPERRHALRQLVTGIAVSGAGLAFGGWLLLSSVLGPFFAQAFGR</sequence>
<comment type="caution">
    <text evidence="2">The sequence shown here is derived from an EMBL/GenBank/DDBJ whole genome shotgun (WGS) entry which is preliminary data.</text>
</comment>
<feature type="transmembrane region" description="Helical" evidence="1">
    <location>
        <begin position="70"/>
        <end position="89"/>
    </location>
</feature>
<keyword evidence="1" id="KW-0812">Transmembrane</keyword>
<accession>A0ABW5CPD4</accession>
<reference evidence="3" key="1">
    <citation type="journal article" date="2019" name="Int. J. Syst. Evol. Microbiol.">
        <title>The Global Catalogue of Microorganisms (GCM) 10K type strain sequencing project: providing services to taxonomists for standard genome sequencing and annotation.</title>
        <authorList>
            <consortium name="The Broad Institute Genomics Platform"/>
            <consortium name="The Broad Institute Genome Sequencing Center for Infectious Disease"/>
            <person name="Wu L."/>
            <person name="Ma J."/>
        </authorList>
    </citation>
    <scope>NUCLEOTIDE SEQUENCE [LARGE SCALE GENOMIC DNA]</scope>
    <source>
        <strain evidence="3">ZS-35-S2</strain>
    </source>
</reference>
<gene>
    <name evidence="2" type="ORF">ACFSKQ_14015</name>
</gene>
<evidence type="ECO:0000313" key="2">
    <source>
        <dbReference type="EMBL" id="MFD2238567.1"/>
    </source>
</evidence>